<feature type="domain" description="Orotidine 5'-phosphate decarboxylase" evidence="3">
    <location>
        <begin position="2"/>
        <end position="201"/>
    </location>
</feature>
<dbReference type="PANTHER" id="PTHR35039">
    <property type="entry name" value="3-KETO-L-GULONATE-6-PHOSPHATE DECARBOXYLASE SGBH-RELATED"/>
    <property type="match status" value="1"/>
</dbReference>
<dbReference type="SMART" id="SM00934">
    <property type="entry name" value="OMPdecase"/>
    <property type="match status" value="1"/>
</dbReference>
<dbReference type="SUPFAM" id="SSF51366">
    <property type="entry name" value="Ribulose-phoshate binding barrel"/>
    <property type="match status" value="1"/>
</dbReference>
<evidence type="ECO:0000256" key="1">
    <source>
        <dbReference type="ARBA" id="ARBA00023239"/>
    </source>
</evidence>
<accession>A0A645A208</accession>
<gene>
    <name evidence="4" type="primary">rmpA</name>
    <name evidence="4" type="ORF">SDC9_91565</name>
</gene>
<dbReference type="InterPro" id="IPR013785">
    <property type="entry name" value="Aldolase_TIM"/>
</dbReference>
<sequence length="206" mass="23330">MRLQVAIDRVTIEEALKLVNEFDGLADIIEIGTSLIKDYGLLILSKINLNKNKSLILGDIKTIDEGAYEFEMGYKCGFDILTVMGNSSLETIEKCYEVSKKYNKGIMIDLLECSEDKIREISNFKDAIYCIHTSTDKKNKGSFINELEKFNKEFPHIKHIAVSGGVKLESIEVFKNYNIDIVVVGSAITSKENPRDEIKKFKGEFI</sequence>
<evidence type="ECO:0000256" key="2">
    <source>
        <dbReference type="ARBA" id="ARBA00023277"/>
    </source>
</evidence>
<dbReference type="GO" id="GO:0006207">
    <property type="term" value="P:'de novo' pyrimidine nucleobase biosynthetic process"/>
    <property type="evidence" value="ECO:0007669"/>
    <property type="project" value="InterPro"/>
</dbReference>
<organism evidence="4">
    <name type="scientific">bioreactor metagenome</name>
    <dbReference type="NCBI Taxonomy" id="1076179"/>
    <lineage>
        <taxon>unclassified sequences</taxon>
        <taxon>metagenomes</taxon>
        <taxon>ecological metagenomes</taxon>
    </lineage>
</organism>
<evidence type="ECO:0000259" key="3">
    <source>
        <dbReference type="SMART" id="SM00934"/>
    </source>
</evidence>
<dbReference type="PANTHER" id="PTHR35039:SF3">
    <property type="entry name" value="3-KETO-L-GULONATE-6-PHOSPHATE DECARBOXYLASE SGBH-RELATED"/>
    <property type="match status" value="1"/>
</dbReference>
<dbReference type="Gene3D" id="3.20.20.70">
    <property type="entry name" value="Aldolase class I"/>
    <property type="match status" value="1"/>
</dbReference>
<dbReference type="GO" id="GO:0043801">
    <property type="term" value="F:hexulose-6-phosphate synthase activity"/>
    <property type="evidence" value="ECO:0007669"/>
    <property type="project" value="UniProtKB-EC"/>
</dbReference>
<dbReference type="InterPro" id="IPR041710">
    <property type="entry name" value="HPS/KGPDC"/>
</dbReference>
<dbReference type="CDD" id="cd04726">
    <property type="entry name" value="KGPDC_HPS"/>
    <property type="match status" value="1"/>
</dbReference>
<keyword evidence="2" id="KW-0119">Carbohydrate metabolism</keyword>
<comment type="caution">
    <text evidence="4">The sequence shown here is derived from an EMBL/GenBank/DDBJ whole genome shotgun (WGS) entry which is preliminary data.</text>
</comment>
<dbReference type="GO" id="GO:0033982">
    <property type="term" value="F:3-dehydro-L-gulonate-6-phosphate decarboxylase activity"/>
    <property type="evidence" value="ECO:0007669"/>
    <property type="project" value="TreeGrafter"/>
</dbReference>
<name>A0A645A208_9ZZZZ</name>
<keyword evidence="1 4" id="KW-0456">Lyase</keyword>
<dbReference type="Pfam" id="PF00215">
    <property type="entry name" value="OMPdecase"/>
    <property type="match status" value="1"/>
</dbReference>
<dbReference type="GO" id="GO:0019854">
    <property type="term" value="P:L-ascorbic acid catabolic process"/>
    <property type="evidence" value="ECO:0007669"/>
    <property type="project" value="TreeGrafter"/>
</dbReference>
<reference evidence="4" key="1">
    <citation type="submission" date="2019-08" db="EMBL/GenBank/DDBJ databases">
        <authorList>
            <person name="Kucharzyk K."/>
            <person name="Murdoch R.W."/>
            <person name="Higgins S."/>
            <person name="Loffler F."/>
        </authorList>
    </citation>
    <scope>NUCLEOTIDE SEQUENCE</scope>
</reference>
<dbReference type="InterPro" id="IPR011060">
    <property type="entry name" value="RibuloseP-bd_barrel"/>
</dbReference>
<evidence type="ECO:0000313" key="4">
    <source>
        <dbReference type="EMBL" id="MPM44883.1"/>
    </source>
</evidence>
<protein>
    <submittedName>
        <fullName evidence="4">3-hexulose-6-phosphate synthase</fullName>
        <ecNumber evidence="4">4.1.2.43</ecNumber>
    </submittedName>
</protein>
<proteinExistence type="predicted"/>
<dbReference type="EC" id="4.1.2.43" evidence="4"/>
<dbReference type="EMBL" id="VSSQ01010656">
    <property type="protein sequence ID" value="MPM44883.1"/>
    <property type="molecule type" value="Genomic_DNA"/>
</dbReference>
<dbReference type="InterPro" id="IPR001754">
    <property type="entry name" value="OMPdeCOase_dom"/>
</dbReference>
<dbReference type="AlphaFoldDB" id="A0A645A208"/>
<dbReference type="GO" id="GO:0004590">
    <property type="term" value="F:orotidine-5'-phosphate decarboxylase activity"/>
    <property type="evidence" value="ECO:0007669"/>
    <property type="project" value="InterPro"/>
</dbReference>